<accession>A0A4P7SGT2</accession>
<evidence type="ECO:0000313" key="8">
    <source>
        <dbReference type="EMBL" id="QCB92891.1"/>
    </source>
</evidence>
<dbReference type="PANTHER" id="PTHR43806:SF11">
    <property type="entry name" value="CEREVISIN-RELATED"/>
    <property type="match status" value="1"/>
</dbReference>
<dbReference type="RefSeq" id="WP_135974582.1">
    <property type="nucleotide sequence ID" value="NZ_CP039291.1"/>
</dbReference>
<protein>
    <recommendedName>
        <fullName evidence="7">Peptidase S8/S53 domain-containing protein</fullName>
    </recommendedName>
</protein>
<dbReference type="InterPro" id="IPR000209">
    <property type="entry name" value="Peptidase_S8/S53_dom"/>
</dbReference>
<comment type="similarity">
    <text evidence="1 5">Belongs to the peptidase S8 family.</text>
</comment>
<keyword evidence="4 5" id="KW-0720">Serine protease</keyword>
<dbReference type="OrthoDB" id="5177045at2"/>
<dbReference type="SUPFAM" id="SSF52743">
    <property type="entry name" value="Subtilisin-like"/>
    <property type="match status" value="1"/>
</dbReference>
<feature type="active site" description="Charge relay system" evidence="5">
    <location>
        <position position="218"/>
    </location>
</feature>
<dbReference type="PRINTS" id="PR00723">
    <property type="entry name" value="SUBTILISIN"/>
</dbReference>
<dbReference type="PROSITE" id="PS51892">
    <property type="entry name" value="SUBTILASE"/>
    <property type="match status" value="1"/>
</dbReference>
<evidence type="ECO:0000256" key="2">
    <source>
        <dbReference type="ARBA" id="ARBA00022670"/>
    </source>
</evidence>
<dbReference type="InterPro" id="IPR015500">
    <property type="entry name" value="Peptidase_S8_subtilisin-rel"/>
</dbReference>
<name>A0A4P7SGT2_9CELL</name>
<dbReference type="InterPro" id="IPR050131">
    <property type="entry name" value="Peptidase_S8_subtilisin-like"/>
</dbReference>
<feature type="domain" description="Peptidase S8/S53" evidence="7">
    <location>
        <begin position="209"/>
        <end position="467"/>
    </location>
</feature>
<dbReference type="GO" id="GO:0006508">
    <property type="term" value="P:proteolysis"/>
    <property type="evidence" value="ECO:0007669"/>
    <property type="project" value="UniProtKB-KW"/>
</dbReference>
<evidence type="ECO:0000256" key="4">
    <source>
        <dbReference type="ARBA" id="ARBA00022825"/>
    </source>
</evidence>
<feature type="active site" description="Charge relay system" evidence="5">
    <location>
        <position position="268"/>
    </location>
</feature>
<dbReference type="Gene3D" id="3.40.50.200">
    <property type="entry name" value="Peptidase S8/S53 domain"/>
    <property type="match status" value="1"/>
</dbReference>
<dbReference type="PANTHER" id="PTHR43806">
    <property type="entry name" value="PEPTIDASE S8"/>
    <property type="match status" value="1"/>
</dbReference>
<dbReference type="AlphaFoldDB" id="A0A4P7SGT2"/>
<evidence type="ECO:0000256" key="1">
    <source>
        <dbReference type="ARBA" id="ARBA00011073"/>
    </source>
</evidence>
<dbReference type="PROSITE" id="PS00138">
    <property type="entry name" value="SUBTILASE_SER"/>
    <property type="match status" value="1"/>
</dbReference>
<dbReference type="KEGG" id="celz:E5225_04315"/>
<reference evidence="8 9" key="1">
    <citation type="submission" date="2019-04" db="EMBL/GenBank/DDBJ databases">
        <title>Isolation and identification of Cellulomonas shaoxiangyii sp. Nov. isolated from feces of the Tibetan antelopes (Pantholops hodgsonii) in the Qinghai-Tibet plateau of China.</title>
        <authorList>
            <person name="Tian Z."/>
        </authorList>
    </citation>
    <scope>NUCLEOTIDE SEQUENCE [LARGE SCALE GENOMIC DNA]</scope>
    <source>
        <strain evidence="8 9">Z28</strain>
    </source>
</reference>
<feature type="active site" description="Charge relay system" evidence="5">
    <location>
        <position position="438"/>
    </location>
</feature>
<proteinExistence type="inferred from homology"/>
<evidence type="ECO:0000259" key="7">
    <source>
        <dbReference type="Pfam" id="PF00082"/>
    </source>
</evidence>
<organism evidence="8 9">
    <name type="scientific">Cellulomonas shaoxiangyii</name>
    <dbReference type="NCBI Taxonomy" id="2566013"/>
    <lineage>
        <taxon>Bacteria</taxon>
        <taxon>Bacillati</taxon>
        <taxon>Actinomycetota</taxon>
        <taxon>Actinomycetes</taxon>
        <taxon>Micrococcales</taxon>
        <taxon>Cellulomonadaceae</taxon>
        <taxon>Cellulomonas</taxon>
    </lineage>
</organism>
<sequence length="486" mass="50844">MTRFPAAHPGRPFGDDYSRGRMVPRPAGRARGVAAALTGAARAAEPDDDAYLRGLAPDLSPGAADEAVVRRREAVLSRLQDGWAHRGGQELDVVRNRHGADVFPVVGELLMAPATWEDVQDEARAAGLVRVPLEHPELEGRLVLLRAADARRARRLHGLVSALRSRGHAVSMSYVTPLGGRPIMKPNSGVFGPQVATFDEYVGGGEAHGRGVVVAVVDTGVAAERRSDGWLRDVVRTGDVAGAHGGASNVDPLDAEPHDGYLDVYAGHGTFVAGIVQQVAPGAEIRVLKAVGPGGAGSELDVACALIRAVRDGAHVVNLSLGTQTLFDEPSLPLAAALEVVREIEDERGWQSVLVASAGNYGDDTPTWPAAFGRVLAVGGLTRELRPTTWSSHGSWVDVSAVGEDVLSTYVPGRQNPDFAASAQEFGDDAFARWVGTSFAAPQVSGAIARTMTELRVGGPEAVHALLAAGKPVAGYGHALQILPGA</sequence>
<evidence type="ECO:0000256" key="5">
    <source>
        <dbReference type="PROSITE-ProRule" id="PRU01240"/>
    </source>
</evidence>
<evidence type="ECO:0000256" key="6">
    <source>
        <dbReference type="SAM" id="MobiDB-lite"/>
    </source>
</evidence>
<dbReference type="Proteomes" id="UP000296469">
    <property type="component" value="Chromosome"/>
</dbReference>
<dbReference type="GO" id="GO:0004252">
    <property type="term" value="F:serine-type endopeptidase activity"/>
    <property type="evidence" value="ECO:0007669"/>
    <property type="project" value="UniProtKB-UniRule"/>
</dbReference>
<dbReference type="Pfam" id="PF00082">
    <property type="entry name" value="Peptidase_S8"/>
    <property type="match status" value="1"/>
</dbReference>
<keyword evidence="9" id="KW-1185">Reference proteome</keyword>
<keyword evidence="2 5" id="KW-0645">Protease</keyword>
<dbReference type="EMBL" id="CP039291">
    <property type="protein sequence ID" value="QCB92891.1"/>
    <property type="molecule type" value="Genomic_DNA"/>
</dbReference>
<keyword evidence="3 5" id="KW-0378">Hydrolase</keyword>
<dbReference type="InterPro" id="IPR023828">
    <property type="entry name" value="Peptidase_S8_Ser-AS"/>
</dbReference>
<evidence type="ECO:0000256" key="3">
    <source>
        <dbReference type="ARBA" id="ARBA00022801"/>
    </source>
</evidence>
<evidence type="ECO:0000313" key="9">
    <source>
        <dbReference type="Proteomes" id="UP000296469"/>
    </source>
</evidence>
<dbReference type="InterPro" id="IPR036852">
    <property type="entry name" value="Peptidase_S8/S53_dom_sf"/>
</dbReference>
<feature type="region of interest" description="Disordered" evidence="6">
    <location>
        <begin position="1"/>
        <end position="20"/>
    </location>
</feature>
<gene>
    <name evidence="8" type="ORF">E5225_04315</name>
</gene>